<keyword evidence="3" id="KW-1185">Reference proteome</keyword>
<feature type="region of interest" description="Disordered" evidence="1">
    <location>
        <begin position="77"/>
        <end position="97"/>
    </location>
</feature>
<name>A0A4Z2IRJ1_9TELE</name>
<reference evidence="2 3" key="1">
    <citation type="submission" date="2019-03" db="EMBL/GenBank/DDBJ databases">
        <title>First draft genome of Liparis tanakae, snailfish: a comprehensive survey of snailfish specific genes.</title>
        <authorList>
            <person name="Kim W."/>
            <person name="Song I."/>
            <person name="Jeong J.-H."/>
            <person name="Kim D."/>
            <person name="Kim S."/>
            <person name="Ryu S."/>
            <person name="Song J.Y."/>
            <person name="Lee S.K."/>
        </authorList>
    </citation>
    <scope>NUCLEOTIDE SEQUENCE [LARGE SCALE GENOMIC DNA]</scope>
    <source>
        <tissue evidence="2">Muscle</tissue>
    </source>
</reference>
<evidence type="ECO:0000313" key="2">
    <source>
        <dbReference type="EMBL" id="TNN80144.1"/>
    </source>
</evidence>
<evidence type="ECO:0000256" key="1">
    <source>
        <dbReference type="SAM" id="MobiDB-lite"/>
    </source>
</evidence>
<gene>
    <name evidence="2" type="ORF">EYF80_009656</name>
</gene>
<comment type="caution">
    <text evidence="2">The sequence shown here is derived from an EMBL/GenBank/DDBJ whole genome shotgun (WGS) entry which is preliminary data.</text>
</comment>
<dbReference type="AlphaFoldDB" id="A0A4Z2IRJ1"/>
<dbReference type="Proteomes" id="UP000314294">
    <property type="component" value="Unassembled WGS sequence"/>
</dbReference>
<sequence length="116" mass="12642">MTVLSIDSGTHSTTCFLWVDVRAPASFPALRRQSSDAGARIAQPKCAHTATNKMPLSKAGEQQLFSQWRGGVLRVDSSPSTQVSVQESWQGDSGPVRMGALRGAHQSRLSRHIVRR</sequence>
<evidence type="ECO:0000313" key="3">
    <source>
        <dbReference type="Proteomes" id="UP000314294"/>
    </source>
</evidence>
<feature type="compositionally biased region" description="Polar residues" evidence="1">
    <location>
        <begin position="77"/>
        <end position="91"/>
    </location>
</feature>
<protein>
    <submittedName>
        <fullName evidence="2">Uncharacterized protein</fullName>
    </submittedName>
</protein>
<organism evidence="2 3">
    <name type="scientific">Liparis tanakae</name>
    <name type="common">Tanaka's snailfish</name>
    <dbReference type="NCBI Taxonomy" id="230148"/>
    <lineage>
        <taxon>Eukaryota</taxon>
        <taxon>Metazoa</taxon>
        <taxon>Chordata</taxon>
        <taxon>Craniata</taxon>
        <taxon>Vertebrata</taxon>
        <taxon>Euteleostomi</taxon>
        <taxon>Actinopterygii</taxon>
        <taxon>Neopterygii</taxon>
        <taxon>Teleostei</taxon>
        <taxon>Neoteleostei</taxon>
        <taxon>Acanthomorphata</taxon>
        <taxon>Eupercaria</taxon>
        <taxon>Perciformes</taxon>
        <taxon>Cottioidei</taxon>
        <taxon>Cottales</taxon>
        <taxon>Liparidae</taxon>
        <taxon>Liparis</taxon>
    </lineage>
</organism>
<proteinExistence type="predicted"/>
<accession>A0A4Z2IRJ1</accession>
<dbReference type="EMBL" id="SRLO01000057">
    <property type="protein sequence ID" value="TNN80144.1"/>
    <property type="molecule type" value="Genomic_DNA"/>
</dbReference>